<evidence type="ECO:0000313" key="10">
    <source>
        <dbReference type="Proteomes" id="UP001174694"/>
    </source>
</evidence>
<evidence type="ECO:0000256" key="3">
    <source>
        <dbReference type="ARBA" id="ARBA00022723"/>
    </source>
</evidence>
<sequence length="234" mass="25629">MMADSFKPALIVVDMQEDFCPPNGSLAVEGGRDIAPLINRLLDLPFVTRIATQDWHPEDHVSFAANHAGKQPFCDFVTVVNPQNASESYESRLWPVHCVQGSHGARIITELDVGKIDTVIRKGMHPQVEMYSAFYDPLLNPRISDSGLARMLKDAAVTHVYVVGLAADYCVKSTAMDAAKEGFTTYIIEEGTRPVDASAWPACKPVLERVGVRVVSVAGPELAMLRRENLGHGQ</sequence>
<dbReference type="CDD" id="cd01011">
    <property type="entry name" value="nicotinamidase"/>
    <property type="match status" value="1"/>
</dbReference>
<comment type="pathway">
    <text evidence="5">Cofactor biosynthesis; nicotinate biosynthesis; nicotinate from nicotinamide: step 1/1.</text>
</comment>
<protein>
    <recommendedName>
        <fullName evidence="6">nicotinamidase</fullName>
        <ecNumber evidence="6">3.5.1.19</ecNumber>
    </recommendedName>
    <alternativeName>
        <fullName evidence="7">Nicotinamide deamidase</fullName>
    </alternativeName>
</protein>
<feature type="domain" description="Isochorismatase-like" evidence="8">
    <location>
        <begin position="9"/>
        <end position="200"/>
    </location>
</feature>
<name>A0AA38S6I9_9PEZI</name>
<evidence type="ECO:0000256" key="2">
    <source>
        <dbReference type="ARBA" id="ARBA00022642"/>
    </source>
</evidence>
<evidence type="ECO:0000259" key="8">
    <source>
        <dbReference type="Pfam" id="PF00857"/>
    </source>
</evidence>
<evidence type="ECO:0000256" key="7">
    <source>
        <dbReference type="ARBA" id="ARBA00043224"/>
    </source>
</evidence>
<keyword evidence="3" id="KW-0479">Metal-binding</keyword>
<dbReference type="PANTHER" id="PTHR11080:SF2">
    <property type="entry name" value="LD05707P"/>
    <property type="match status" value="1"/>
</dbReference>
<comment type="caution">
    <text evidence="9">The sequence shown here is derived from an EMBL/GenBank/DDBJ whole genome shotgun (WGS) entry which is preliminary data.</text>
</comment>
<dbReference type="AlphaFoldDB" id="A0AA38S6I9"/>
<dbReference type="InterPro" id="IPR000868">
    <property type="entry name" value="Isochorismatase-like_dom"/>
</dbReference>
<gene>
    <name evidence="9" type="ORF">NKR23_g3837</name>
</gene>
<dbReference type="GO" id="GO:0008936">
    <property type="term" value="F:nicotinamidase activity"/>
    <property type="evidence" value="ECO:0007669"/>
    <property type="project" value="UniProtKB-EC"/>
</dbReference>
<evidence type="ECO:0000256" key="1">
    <source>
        <dbReference type="ARBA" id="ARBA00006336"/>
    </source>
</evidence>
<keyword evidence="4" id="KW-0378">Hydrolase</keyword>
<evidence type="ECO:0000313" key="9">
    <source>
        <dbReference type="EMBL" id="KAJ9150260.1"/>
    </source>
</evidence>
<dbReference type="Pfam" id="PF00857">
    <property type="entry name" value="Isochorismatase"/>
    <property type="match status" value="1"/>
</dbReference>
<evidence type="ECO:0000256" key="6">
    <source>
        <dbReference type="ARBA" id="ARBA00039017"/>
    </source>
</evidence>
<dbReference type="PANTHER" id="PTHR11080">
    <property type="entry name" value="PYRAZINAMIDASE/NICOTINAMIDASE"/>
    <property type="match status" value="1"/>
</dbReference>
<proteinExistence type="inferred from homology"/>
<comment type="similarity">
    <text evidence="1">Belongs to the isochorismatase family.</text>
</comment>
<dbReference type="InterPro" id="IPR036380">
    <property type="entry name" value="Isochorismatase-like_sf"/>
</dbReference>
<dbReference type="GO" id="GO:0046872">
    <property type="term" value="F:metal ion binding"/>
    <property type="evidence" value="ECO:0007669"/>
    <property type="project" value="UniProtKB-KW"/>
</dbReference>
<reference evidence="9" key="1">
    <citation type="submission" date="2022-07" db="EMBL/GenBank/DDBJ databases">
        <title>Fungi with potential for degradation of polypropylene.</title>
        <authorList>
            <person name="Gostincar C."/>
        </authorList>
    </citation>
    <scope>NUCLEOTIDE SEQUENCE</scope>
    <source>
        <strain evidence="9">EXF-13308</strain>
    </source>
</reference>
<evidence type="ECO:0000256" key="4">
    <source>
        <dbReference type="ARBA" id="ARBA00022801"/>
    </source>
</evidence>
<evidence type="ECO:0000256" key="5">
    <source>
        <dbReference type="ARBA" id="ARBA00037900"/>
    </source>
</evidence>
<dbReference type="GO" id="GO:0019363">
    <property type="term" value="P:pyridine nucleotide biosynthetic process"/>
    <property type="evidence" value="ECO:0007669"/>
    <property type="project" value="UniProtKB-KW"/>
</dbReference>
<dbReference type="Proteomes" id="UP001174694">
    <property type="component" value="Unassembled WGS sequence"/>
</dbReference>
<dbReference type="Gene3D" id="3.40.50.850">
    <property type="entry name" value="Isochorismatase-like"/>
    <property type="match status" value="1"/>
</dbReference>
<keyword evidence="10" id="KW-1185">Reference proteome</keyword>
<dbReference type="EMBL" id="JANBVO010000008">
    <property type="protein sequence ID" value="KAJ9150260.1"/>
    <property type="molecule type" value="Genomic_DNA"/>
</dbReference>
<dbReference type="InterPro" id="IPR052347">
    <property type="entry name" value="Isochorismatase_Nicotinamidase"/>
</dbReference>
<keyword evidence="2" id="KW-0662">Pyridine nucleotide biosynthesis</keyword>
<organism evidence="9 10">
    <name type="scientific">Pleurostoma richardsiae</name>
    <dbReference type="NCBI Taxonomy" id="41990"/>
    <lineage>
        <taxon>Eukaryota</taxon>
        <taxon>Fungi</taxon>
        <taxon>Dikarya</taxon>
        <taxon>Ascomycota</taxon>
        <taxon>Pezizomycotina</taxon>
        <taxon>Sordariomycetes</taxon>
        <taxon>Sordariomycetidae</taxon>
        <taxon>Calosphaeriales</taxon>
        <taxon>Pleurostomataceae</taxon>
        <taxon>Pleurostoma</taxon>
    </lineage>
</organism>
<dbReference type="EC" id="3.5.1.19" evidence="6"/>
<accession>A0AA38S6I9</accession>
<dbReference type="SUPFAM" id="SSF52499">
    <property type="entry name" value="Isochorismatase-like hydrolases"/>
    <property type="match status" value="1"/>
</dbReference>